<reference evidence="4" key="1">
    <citation type="submission" date="2023-10" db="EMBL/GenBank/DDBJ databases">
        <authorList>
            <person name="Noh H."/>
        </authorList>
    </citation>
    <scope>NUCLEOTIDE SEQUENCE</scope>
    <source>
        <strain evidence="4">DUCC4014</strain>
    </source>
</reference>
<proteinExistence type="predicted"/>
<dbReference type="SUPFAM" id="SSF51735">
    <property type="entry name" value="NAD(P)-binding Rossmann-fold domains"/>
    <property type="match status" value="1"/>
</dbReference>
<keyword evidence="1" id="KW-0560">Oxidoreductase</keyword>
<evidence type="ECO:0000256" key="1">
    <source>
        <dbReference type="ARBA" id="ARBA00023002"/>
    </source>
</evidence>
<dbReference type="RefSeq" id="XP_062624260.1">
    <property type="nucleotide sequence ID" value="XM_062768276.1"/>
</dbReference>
<dbReference type="InterPro" id="IPR000683">
    <property type="entry name" value="Gfo/Idh/MocA-like_OxRdtase_N"/>
</dbReference>
<gene>
    <name evidence="4" type="primary">iolX_0</name>
    <name evidence="4" type="ORF">LOC62_02G001779</name>
</gene>
<evidence type="ECO:0000313" key="5">
    <source>
        <dbReference type="Proteomes" id="UP000827549"/>
    </source>
</evidence>
<evidence type="ECO:0000259" key="2">
    <source>
        <dbReference type="Pfam" id="PF01408"/>
    </source>
</evidence>
<sequence>MTNTTPTKLRMAVLGLGRMGLRHASNVAYHVPRAELVAGADAYGPSLAKAKEVLPPGIHLTTSYQEILNMPDIDAVLIATETASHAQLTIDAVKAGKHVLLEKPISISVDAARPVLEVVRKHPEIQVMVGFCRRFDESYQYAARLAHSGELGKTYLIKSASNDTYHPTGFFVQYAKHSGGIWIDAGIHDIDGARWLLDVANPKSLSNPKKQVSYVYASGAIIRHPGLAEHGDVDSAQAIINFENGTSCNIHASRTSMHGHDIFCEVFGTESKLYVNPIPAVNKVQIRDRYGVRNETTMSFLDRFKEAFVNEVNEFVAAVLDSKPMPVTVEDAFQASQIAVALTWSMRHNKPVFFDDEGEPILRD</sequence>
<dbReference type="GeneID" id="87805033"/>
<dbReference type="Pfam" id="PF02894">
    <property type="entry name" value="GFO_IDH_MocA_C"/>
    <property type="match status" value="1"/>
</dbReference>
<dbReference type="GO" id="GO:0006740">
    <property type="term" value="P:NADPH regeneration"/>
    <property type="evidence" value="ECO:0007669"/>
    <property type="project" value="TreeGrafter"/>
</dbReference>
<dbReference type="AlphaFoldDB" id="A0AAF0Y166"/>
<dbReference type="GO" id="GO:0000166">
    <property type="term" value="F:nucleotide binding"/>
    <property type="evidence" value="ECO:0007669"/>
    <property type="project" value="InterPro"/>
</dbReference>
<dbReference type="Gene3D" id="3.40.50.720">
    <property type="entry name" value="NAD(P)-binding Rossmann-like Domain"/>
    <property type="match status" value="1"/>
</dbReference>
<dbReference type="GO" id="GO:0016491">
    <property type="term" value="F:oxidoreductase activity"/>
    <property type="evidence" value="ECO:0007669"/>
    <property type="project" value="UniProtKB-KW"/>
</dbReference>
<organism evidence="4 5">
    <name type="scientific">Vanrija pseudolonga</name>
    <dbReference type="NCBI Taxonomy" id="143232"/>
    <lineage>
        <taxon>Eukaryota</taxon>
        <taxon>Fungi</taxon>
        <taxon>Dikarya</taxon>
        <taxon>Basidiomycota</taxon>
        <taxon>Agaricomycotina</taxon>
        <taxon>Tremellomycetes</taxon>
        <taxon>Trichosporonales</taxon>
        <taxon>Trichosporonaceae</taxon>
        <taxon>Vanrija</taxon>
    </lineage>
</organism>
<dbReference type="SUPFAM" id="SSF55347">
    <property type="entry name" value="Glyceraldehyde-3-phosphate dehydrogenase-like, C-terminal domain"/>
    <property type="match status" value="1"/>
</dbReference>
<dbReference type="PANTHER" id="PTHR42840">
    <property type="entry name" value="NAD(P)-BINDING ROSSMANN-FOLD SUPERFAMILY PROTEIN-RELATED"/>
    <property type="match status" value="1"/>
</dbReference>
<dbReference type="InterPro" id="IPR036291">
    <property type="entry name" value="NAD(P)-bd_dom_sf"/>
</dbReference>
<dbReference type="PANTHER" id="PTHR42840:SF3">
    <property type="entry name" value="BINDING ROSSMANN FOLD OXIDOREDUCTASE, PUTATIVE (AFU_ORTHOLOGUE AFUA_2G10240)-RELATED"/>
    <property type="match status" value="1"/>
</dbReference>
<feature type="domain" description="Gfo/Idh/MocA-like oxidoreductase C-terminal" evidence="3">
    <location>
        <begin position="148"/>
        <end position="352"/>
    </location>
</feature>
<dbReference type="Gene3D" id="3.30.360.10">
    <property type="entry name" value="Dihydrodipicolinate Reductase, domain 2"/>
    <property type="match status" value="1"/>
</dbReference>
<dbReference type="InterPro" id="IPR004104">
    <property type="entry name" value="Gfo/Idh/MocA-like_OxRdtase_C"/>
</dbReference>
<keyword evidence="5" id="KW-1185">Reference proteome</keyword>
<dbReference type="GO" id="GO:0005737">
    <property type="term" value="C:cytoplasm"/>
    <property type="evidence" value="ECO:0007669"/>
    <property type="project" value="TreeGrafter"/>
</dbReference>
<accession>A0AAF0Y166</accession>
<evidence type="ECO:0000313" key="4">
    <source>
        <dbReference type="EMBL" id="WOO78228.1"/>
    </source>
</evidence>
<dbReference type="Pfam" id="PF01408">
    <property type="entry name" value="GFO_IDH_MocA"/>
    <property type="match status" value="1"/>
</dbReference>
<dbReference type="EMBL" id="CP086715">
    <property type="protein sequence ID" value="WOO78228.1"/>
    <property type="molecule type" value="Genomic_DNA"/>
</dbReference>
<name>A0AAF0Y166_9TREE</name>
<evidence type="ECO:0000259" key="3">
    <source>
        <dbReference type="Pfam" id="PF02894"/>
    </source>
</evidence>
<protein>
    <submittedName>
        <fullName evidence="4">Scyllo-inositol 2-dehydrogenase (NAD(+))</fullName>
    </submittedName>
</protein>
<feature type="domain" description="Gfo/Idh/MocA-like oxidoreductase N-terminal" evidence="2">
    <location>
        <begin position="9"/>
        <end position="131"/>
    </location>
</feature>
<dbReference type="Proteomes" id="UP000827549">
    <property type="component" value="Chromosome 2"/>
</dbReference>